<evidence type="ECO:0000259" key="4">
    <source>
        <dbReference type="Pfam" id="PF01965"/>
    </source>
</evidence>
<dbReference type="PANTHER" id="PTHR48094:SF12">
    <property type="entry name" value="PARKINSON DISEASE PROTEIN 7 HOMOLOG"/>
    <property type="match status" value="1"/>
</dbReference>
<gene>
    <name evidence="5" type="ORF">Zmor_008875</name>
</gene>
<proteinExistence type="predicted"/>
<dbReference type="InterPro" id="IPR002818">
    <property type="entry name" value="DJ-1/PfpI"/>
</dbReference>
<dbReference type="GO" id="GO:0006979">
    <property type="term" value="P:response to oxidative stress"/>
    <property type="evidence" value="ECO:0007669"/>
    <property type="project" value="UniProtKB-ARBA"/>
</dbReference>
<evidence type="ECO:0000256" key="3">
    <source>
        <dbReference type="ARBA" id="ARBA00023097"/>
    </source>
</evidence>
<dbReference type="Proteomes" id="UP001168821">
    <property type="component" value="Unassembled WGS sequence"/>
</dbReference>
<protein>
    <recommendedName>
        <fullName evidence="4">DJ-1/PfpI domain-containing protein</fullName>
    </recommendedName>
</protein>
<organism evidence="5 6">
    <name type="scientific">Zophobas morio</name>
    <dbReference type="NCBI Taxonomy" id="2755281"/>
    <lineage>
        <taxon>Eukaryota</taxon>
        <taxon>Metazoa</taxon>
        <taxon>Ecdysozoa</taxon>
        <taxon>Arthropoda</taxon>
        <taxon>Hexapoda</taxon>
        <taxon>Insecta</taxon>
        <taxon>Pterygota</taxon>
        <taxon>Neoptera</taxon>
        <taxon>Endopterygota</taxon>
        <taxon>Coleoptera</taxon>
        <taxon>Polyphaga</taxon>
        <taxon>Cucujiformia</taxon>
        <taxon>Tenebrionidae</taxon>
        <taxon>Zophobas</taxon>
    </lineage>
</organism>
<dbReference type="EMBL" id="JALNTZ010002484">
    <property type="protein sequence ID" value="KAJ3617124.1"/>
    <property type="molecule type" value="Genomic_DNA"/>
</dbReference>
<dbReference type="NCBIfam" id="TIGR01383">
    <property type="entry name" value="not_thiJ"/>
    <property type="match status" value="1"/>
</dbReference>
<dbReference type="GO" id="GO:0005739">
    <property type="term" value="C:mitochondrion"/>
    <property type="evidence" value="ECO:0007669"/>
    <property type="project" value="TreeGrafter"/>
</dbReference>
<evidence type="ECO:0000256" key="1">
    <source>
        <dbReference type="ARBA" id="ARBA00004496"/>
    </source>
</evidence>
<evidence type="ECO:0000256" key="2">
    <source>
        <dbReference type="ARBA" id="ARBA00022490"/>
    </source>
</evidence>
<dbReference type="AlphaFoldDB" id="A0AA38HHW3"/>
<name>A0AA38HHW3_9CUCU</name>
<dbReference type="GO" id="GO:1903189">
    <property type="term" value="P:glyoxal metabolic process"/>
    <property type="evidence" value="ECO:0007669"/>
    <property type="project" value="TreeGrafter"/>
</dbReference>
<dbReference type="InterPro" id="IPR050325">
    <property type="entry name" value="Prot/Nucl_acid_deglycase"/>
</dbReference>
<dbReference type="Pfam" id="PF01965">
    <property type="entry name" value="DJ-1_PfpI"/>
    <property type="match status" value="1"/>
</dbReference>
<comment type="caution">
    <text evidence="5">The sequence shown here is derived from an EMBL/GenBank/DDBJ whole genome shotgun (WGS) entry which is preliminary data.</text>
</comment>
<dbReference type="Gene3D" id="3.40.50.880">
    <property type="match status" value="1"/>
</dbReference>
<dbReference type="GO" id="GO:0005634">
    <property type="term" value="C:nucleus"/>
    <property type="evidence" value="ECO:0007669"/>
    <property type="project" value="TreeGrafter"/>
</dbReference>
<dbReference type="GO" id="GO:0046295">
    <property type="term" value="P:glycolate biosynthetic process"/>
    <property type="evidence" value="ECO:0007669"/>
    <property type="project" value="TreeGrafter"/>
</dbReference>
<keyword evidence="6" id="KW-1185">Reference proteome</keyword>
<accession>A0AA38HHW3</accession>
<keyword evidence="3" id="KW-0558">Oxidation</keyword>
<dbReference type="InterPro" id="IPR006287">
    <property type="entry name" value="DJ-1"/>
</dbReference>
<evidence type="ECO:0000313" key="6">
    <source>
        <dbReference type="Proteomes" id="UP001168821"/>
    </source>
</evidence>
<reference evidence="5" key="1">
    <citation type="journal article" date="2023" name="G3 (Bethesda)">
        <title>Whole genome assemblies of Zophobas morio and Tenebrio molitor.</title>
        <authorList>
            <person name="Kaur S."/>
            <person name="Stinson S.A."/>
            <person name="diCenzo G.C."/>
        </authorList>
    </citation>
    <scope>NUCLEOTIDE SEQUENCE</scope>
    <source>
        <strain evidence="5">QUZm001</strain>
    </source>
</reference>
<dbReference type="CDD" id="cd03135">
    <property type="entry name" value="GATase1_DJ-1"/>
    <property type="match status" value="1"/>
</dbReference>
<dbReference type="GO" id="GO:0051896">
    <property type="term" value="P:regulation of phosphatidylinositol 3-kinase/protein kinase B signal transduction"/>
    <property type="evidence" value="ECO:0007669"/>
    <property type="project" value="UniProtKB-ARBA"/>
</dbReference>
<dbReference type="SUPFAM" id="SSF52317">
    <property type="entry name" value="Class I glutamine amidotransferase-like"/>
    <property type="match status" value="1"/>
</dbReference>
<keyword evidence="2" id="KW-0963">Cytoplasm</keyword>
<comment type="subcellular location">
    <subcellularLocation>
        <location evidence="1">Cytoplasm</location>
    </subcellularLocation>
</comment>
<dbReference type="PANTHER" id="PTHR48094">
    <property type="entry name" value="PROTEIN/NUCLEIC ACID DEGLYCASE DJ-1-RELATED"/>
    <property type="match status" value="1"/>
</dbReference>
<evidence type="ECO:0000313" key="5">
    <source>
        <dbReference type="EMBL" id="KAJ3617124.1"/>
    </source>
</evidence>
<feature type="domain" description="DJ-1/PfpI" evidence="4">
    <location>
        <begin position="5"/>
        <end position="167"/>
    </location>
</feature>
<dbReference type="FunFam" id="3.40.50.880:FF:000022">
    <property type="entry name" value="protein deglycase DJ-1"/>
    <property type="match status" value="1"/>
</dbReference>
<sequence>MPCTVLAILAKGAEELELVTVVNILRRGGAAVVIAGLNGLDPVKCSKDVVIVPDQELEKVKKDLYDMVFIPGGLEGAKACAGSELVNEVLNRHYQNNKYIATICAGPLSLINHGIARGSCVTSHPCIKEQLVKEGYSYKEQPVCVDGRICTSRGPGTALLFGLKLVEVLFGEEKYKEVCKPLMIP</sequence>
<dbReference type="InterPro" id="IPR029062">
    <property type="entry name" value="Class_I_gatase-like"/>
</dbReference>